<dbReference type="Proteomes" id="UP000618579">
    <property type="component" value="Unassembled WGS sequence"/>
</dbReference>
<feature type="domain" description="RNA polymerase sigma-70 region 4" evidence="1">
    <location>
        <begin position="63"/>
        <end position="103"/>
    </location>
</feature>
<protein>
    <submittedName>
        <fullName evidence="2">RNA polymerase subunit sigma</fullName>
    </submittedName>
</protein>
<gene>
    <name evidence="2" type="ORF">GC097_00295</name>
</gene>
<reference evidence="2 3" key="1">
    <citation type="submission" date="2019-10" db="EMBL/GenBank/DDBJ databases">
        <title>Description of Paenibacillus pedi sp. nov.</title>
        <authorList>
            <person name="Carlier A."/>
            <person name="Qi S."/>
        </authorList>
    </citation>
    <scope>NUCLEOTIDE SEQUENCE [LARGE SCALE GENOMIC DNA]</scope>
    <source>
        <strain evidence="2 3">LMG 31457</strain>
    </source>
</reference>
<dbReference type="Gene3D" id="1.10.10.10">
    <property type="entry name" value="Winged helix-like DNA-binding domain superfamily/Winged helix DNA-binding domain"/>
    <property type="match status" value="1"/>
</dbReference>
<evidence type="ECO:0000259" key="1">
    <source>
        <dbReference type="Pfam" id="PF04545"/>
    </source>
</evidence>
<dbReference type="InterPro" id="IPR013324">
    <property type="entry name" value="RNA_pol_sigma_r3/r4-like"/>
</dbReference>
<proteinExistence type="predicted"/>
<evidence type="ECO:0000313" key="2">
    <source>
        <dbReference type="EMBL" id="NOU98466.1"/>
    </source>
</evidence>
<keyword evidence="3" id="KW-1185">Reference proteome</keyword>
<accession>A0ABX1ZEE6</accession>
<dbReference type="InterPro" id="IPR007630">
    <property type="entry name" value="RNA_pol_sigma70_r4"/>
</dbReference>
<dbReference type="EMBL" id="WHNZ01000004">
    <property type="protein sequence ID" value="NOU98466.1"/>
    <property type="molecule type" value="Genomic_DNA"/>
</dbReference>
<dbReference type="SUPFAM" id="SSF88659">
    <property type="entry name" value="Sigma3 and sigma4 domains of RNA polymerase sigma factors"/>
    <property type="match status" value="1"/>
</dbReference>
<organism evidence="2 3">
    <name type="scientific">Paenibacillus planticolens</name>
    <dbReference type="NCBI Taxonomy" id="2654976"/>
    <lineage>
        <taxon>Bacteria</taxon>
        <taxon>Bacillati</taxon>
        <taxon>Bacillota</taxon>
        <taxon>Bacilli</taxon>
        <taxon>Bacillales</taxon>
        <taxon>Paenibacillaceae</taxon>
        <taxon>Paenibacillus</taxon>
    </lineage>
</organism>
<dbReference type="InterPro" id="IPR036388">
    <property type="entry name" value="WH-like_DNA-bd_sf"/>
</dbReference>
<dbReference type="RefSeq" id="WP_171681358.1">
    <property type="nucleotide sequence ID" value="NZ_WHNZ01000004.1"/>
</dbReference>
<name>A0ABX1ZEE6_9BACL</name>
<dbReference type="Pfam" id="PF04545">
    <property type="entry name" value="Sigma70_r4"/>
    <property type="match status" value="1"/>
</dbReference>
<comment type="caution">
    <text evidence="2">The sequence shown here is derived from an EMBL/GenBank/DDBJ whole genome shotgun (WGS) entry which is preliminary data.</text>
</comment>
<sequence>MGTGSIDIEAKSRKYTQSYALNTAKGVAALLRDRHRISERRFRGDTAASDIIIDLHSAIETAGLTERQAESVAWVYARDLTLESAGEIMGVTKQAVKDAVSIASEKIATVFQRWNYGEVTVEVNEQEAQDDEE</sequence>
<evidence type="ECO:0000313" key="3">
    <source>
        <dbReference type="Proteomes" id="UP000618579"/>
    </source>
</evidence>